<evidence type="ECO:0000256" key="1">
    <source>
        <dbReference type="SAM" id="SignalP"/>
    </source>
</evidence>
<evidence type="ECO:0000313" key="3">
    <source>
        <dbReference type="EMBL" id="AAS63417.1"/>
    </source>
</evidence>
<gene>
    <name evidence="2" type="ordered locus">y0430</name>
    <name evidence="3" type="ordered locus">YP_3249</name>
</gene>
<proteinExistence type="predicted"/>
<reference evidence="3" key="4">
    <citation type="submission" date="2016-05" db="EMBL/GenBank/DDBJ databases">
        <title>Reannotation of Yersinia pestis strain 91001 based on omics data.</title>
        <authorList>
            <person name="Yiqing M."/>
        </authorList>
    </citation>
    <scope>NUCLEOTIDE SEQUENCE</scope>
    <source>
        <strain evidence="3">91001</strain>
    </source>
</reference>
<reference evidence="4" key="3">
    <citation type="journal article" date="2004" name="DNA Res.">
        <title>Complete genome sequence of Yersinia pestis strain 91001, an isolate avirulent to humans.</title>
        <authorList>
            <person name="Song Y."/>
            <person name="Tong Z."/>
            <person name="Wang J."/>
            <person name="Wang L."/>
            <person name="Guo Z."/>
            <person name="Han Y."/>
            <person name="Zhang J."/>
            <person name="Pei D."/>
            <person name="Zhou D."/>
            <person name="Qin H."/>
            <person name="Pang X."/>
            <person name="Han Y."/>
            <person name="Zhai J."/>
            <person name="Li M."/>
            <person name="Cui B."/>
            <person name="Qi Z."/>
            <person name="Jin L."/>
            <person name="Dai R."/>
            <person name="Chen F."/>
            <person name="Li S."/>
            <person name="Ye C."/>
            <person name="Du Z."/>
            <person name="Lin W."/>
            <person name="Wang J."/>
            <person name="Yu J."/>
            <person name="Yang H."/>
            <person name="Wang J."/>
            <person name="Huang P."/>
            <person name="Yang R."/>
        </authorList>
    </citation>
    <scope>NUCLEOTIDE SEQUENCE [LARGE SCALE GENOMIC DNA]</scope>
    <source>
        <strain evidence="4">91001 / Biovar Mediaevalis</strain>
    </source>
</reference>
<dbReference type="KEGG" id="ypm:YP_3249"/>
<accession>Q74R35</accession>
<feature type="chain" id="PRO_5010509460" description="Alpha-related fimbriae chaperone 2" evidence="1">
    <location>
        <begin position="22"/>
        <end position="220"/>
    </location>
</feature>
<sequence>MVRWTVKNLVFAAISLLPLSAAGVIDIQPQVVELQQVNTVVTVINHGMTAEYITVQLYRLNNPGVASELESLTPVGYQQQPLLFATPLKLTLGPRQSGKIFLHALGAPEQEQVYRLAVVPSNHLKISGNNTAVVGVQISYMGLIRHLPASIQHQWTHRCIAGKPELHNTGNTRLYWHQLQAQGQMIDDFTLYPGRYRQLAFNELQGKVEDQAVNLQCPSG</sequence>
<evidence type="ECO:0000313" key="5">
    <source>
        <dbReference type="Proteomes" id="UP000002490"/>
    </source>
</evidence>
<dbReference type="AlphaFoldDB" id="Q8CLR9"/>
<evidence type="ECO:0000313" key="4">
    <source>
        <dbReference type="Proteomes" id="UP000001019"/>
    </source>
</evidence>
<name>Q8CLR9_YERPE</name>
<feature type="signal peptide" evidence="1">
    <location>
        <begin position="1"/>
        <end position="21"/>
    </location>
</feature>
<dbReference type="Gene3D" id="2.60.40.10">
    <property type="entry name" value="Immunoglobulins"/>
    <property type="match status" value="1"/>
</dbReference>
<dbReference type="EnsemblBacteria" id="AAS63417">
    <property type="protein sequence ID" value="AAS63417"/>
    <property type="gene ID" value="YP_3249"/>
</dbReference>
<dbReference type="HOGENOM" id="CLU_106308_0_0_6"/>
<keyword evidence="1" id="KW-0732">Signal</keyword>
<dbReference type="DNASU" id="1145377"/>
<reference evidence="3" key="2">
    <citation type="submission" date="2003-04" db="EMBL/GenBank/DDBJ databases">
        <authorList>
            <person name="Song Y."/>
            <person name="Tong Z."/>
            <person name="Wang L."/>
            <person name="Han Y."/>
            <person name="Zhang J."/>
            <person name="Pei D."/>
            <person name="Wang J."/>
            <person name="Zhou D."/>
            <person name="Han Y."/>
            <person name="Pang X."/>
            <person name="Zhai J."/>
            <person name="Chen F."/>
            <person name="Qin H."/>
            <person name="Wang J."/>
            <person name="Li S."/>
            <person name="Guo Z."/>
            <person name="Ye C."/>
            <person name="Du Z."/>
            <person name="Lin W."/>
            <person name="Wang J."/>
            <person name="Yu J."/>
            <person name="Yang H."/>
            <person name="Wang J."/>
            <person name="Huang P."/>
            <person name="Yang R."/>
        </authorList>
    </citation>
    <scope>NUCLEOTIDE SEQUENCE</scope>
    <source>
        <strain evidence="3">91001</strain>
    </source>
</reference>
<organism evidence="2 5">
    <name type="scientific">Yersinia pestis</name>
    <dbReference type="NCBI Taxonomy" id="632"/>
    <lineage>
        <taxon>Bacteria</taxon>
        <taxon>Pseudomonadati</taxon>
        <taxon>Pseudomonadota</taxon>
        <taxon>Gammaproteobacteria</taxon>
        <taxon>Enterobacterales</taxon>
        <taxon>Yersiniaceae</taxon>
        <taxon>Yersinia</taxon>
    </lineage>
</organism>
<protein>
    <recommendedName>
        <fullName evidence="6">Alpha-related fimbriae chaperone 2</fullName>
    </recommendedName>
</protein>
<reference evidence="2 5" key="1">
    <citation type="journal article" date="2002" name="J. Bacteriol.">
        <title>Genome sequence of Yersinia pestis KIM.</title>
        <authorList>
            <person name="Deng W."/>
            <person name="Burland V."/>
            <person name="Plunkett G.III."/>
            <person name="Boutin A."/>
            <person name="Mayhew G.F."/>
            <person name="Liss P."/>
            <person name="Perna N.T."/>
            <person name="Rose D.J."/>
            <person name="Mau B."/>
            <person name="Zhou S."/>
            <person name="Schwartz D.C."/>
            <person name="Fetherston J.D."/>
            <person name="Lindler L.E."/>
            <person name="Brubaker R.R."/>
            <person name="Plana G.V."/>
            <person name="Straley S.C."/>
            <person name="McDonough K.A."/>
            <person name="Nilles M.L."/>
            <person name="Matson J.S."/>
            <person name="Blattner F.R."/>
            <person name="Perry R.D."/>
        </authorList>
    </citation>
    <scope>NUCLEOTIDE SEQUENCE [LARGE SCALE GENOMIC DNA]</scope>
    <source>
        <strain evidence="2">KIM</strain>
        <strain evidence="5">KIM10+ / Biovar Mediaevalis</strain>
    </source>
</reference>
<dbReference type="EMBL" id="AE017042">
    <property type="protein sequence ID" value="AAS63417.1"/>
    <property type="molecule type" value="Genomic_DNA"/>
</dbReference>
<dbReference type="InterPro" id="IPR013783">
    <property type="entry name" value="Ig-like_fold"/>
</dbReference>
<accession>Q8CLR9</accession>
<dbReference type="Proteomes" id="UP000001019">
    <property type="component" value="Chromosome"/>
</dbReference>
<dbReference type="EMBL" id="AE009952">
    <property type="protein sequence ID" value="AAM84019.1"/>
    <property type="molecule type" value="Genomic_DNA"/>
</dbReference>
<evidence type="ECO:0000313" key="2">
    <source>
        <dbReference type="EMBL" id="AAM84019.1"/>
    </source>
</evidence>
<evidence type="ECO:0008006" key="6">
    <source>
        <dbReference type="Google" id="ProtNLM"/>
    </source>
</evidence>
<dbReference type="Proteomes" id="UP000002490">
    <property type="component" value="Chromosome"/>
</dbReference>
<dbReference type="KEGG" id="ypk:y0430"/>